<feature type="transmembrane region" description="Helical" evidence="3">
    <location>
        <begin position="421"/>
        <end position="441"/>
    </location>
</feature>
<comment type="caution">
    <text evidence="5">The sequence shown here is derived from an EMBL/GenBank/DDBJ whole genome shotgun (WGS) entry which is preliminary data.</text>
</comment>
<reference evidence="5 6" key="1">
    <citation type="journal article" date="2016" name="Int. J. Syst. Evol. Microbiol.">
        <title>Pyruvatibacter mobilis gen. nov., sp. nov., a marine bacterium from the culture broth of Picochlorum sp. 122.</title>
        <authorList>
            <person name="Wang G."/>
            <person name="Tang M."/>
            <person name="Wu H."/>
            <person name="Dai S."/>
            <person name="Li T."/>
            <person name="Chen C."/>
            <person name="He H."/>
            <person name="Fan J."/>
            <person name="Xiang W."/>
            <person name="Li X."/>
        </authorList>
    </citation>
    <scope>NUCLEOTIDE SEQUENCE [LARGE SCALE GENOMIC DNA]</scope>
    <source>
        <strain evidence="5 6">GYP-11</strain>
    </source>
</reference>
<feature type="transmembrane region" description="Helical" evidence="3">
    <location>
        <begin position="383"/>
        <end position="401"/>
    </location>
</feature>
<feature type="transmembrane region" description="Helical" evidence="3">
    <location>
        <begin position="215"/>
        <end position="240"/>
    </location>
</feature>
<evidence type="ECO:0000313" key="5">
    <source>
        <dbReference type="EMBL" id="NBG95890.1"/>
    </source>
</evidence>
<evidence type="ECO:0000256" key="1">
    <source>
        <dbReference type="ARBA" id="ARBA00004127"/>
    </source>
</evidence>
<keyword evidence="2 3" id="KW-0812">Transmembrane</keyword>
<feature type="transmembrane region" description="Helical" evidence="3">
    <location>
        <begin position="252"/>
        <end position="276"/>
    </location>
</feature>
<name>A0A845QCJ8_9HYPH</name>
<feature type="transmembrane region" description="Helical" evidence="3">
    <location>
        <begin position="318"/>
        <end position="338"/>
    </location>
</feature>
<evidence type="ECO:0000313" key="6">
    <source>
        <dbReference type="Proteomes" id="UP000470384"/>
    </source>
</evidence>
<dbReference type="GO" id="GO:0012505">
    <property type="term" value="C:endomembrane system"/>
    <property type="evidence" value="ECO:0007669"/>
    <property type="project" value="UniProtKB-SubCell"/>
</dbReference>
<dbReference type="OrthoDB" id="9811798at2"/>
<dbReference type="Pfam" id="PF00361">
    <property type="entry name" value="Proton_antipo_M"/>
    <property type="match status" value="1"/>
</dbReference>
<feature type="transmembrane region" description="Helical" evidence="3">
    <location>
        <begin position="144"/>
        <end position="161"/>
    </location>
</feature>
<dbReference type="Proteomes" id="UP000470384">
    <property type="component" value="Unassembled WGS sequence"/>
</dbReference>
<evidence type="ECO:0000256" key="3">
    <source>
        <dbReference type="SAM" id="Phobius"/>
    </source>
</evidence>
<feature type="transmembrane region" description="Helical" evidence="3">
    <location>
        <begin position="119"/>
        <end position="138"/>
    </location>
</feature>
<dbReference type="InterPro" id="IPR050616">
    <property type="entry name" value="CPA3_Na-H_Antiporter_A"/>
</dbReference>
<protein>
    <submittedName>
        <fullName evidence="5">Monovalent cation/H+ antiporter subunit D family protein</fullName>
    </submittedName>
</protein>
<feature type="transmembrane region" description="Helical" evidence="3">
    <location>
        <begin position="80"/>
        <end position="107"/>
    </location>
</feature>
<feature type="domain" description="NADH:quinone oxidoreductase/Mrp antiporter transmembrane" evidence="4">
    <location>
        <begin position="138"/>
        <end position="428"/>
    </location>
</feature>
<evidence type="ECO:0000256" key="2">
    <source>
        <dbReference type="RuleBase" id="RU000320"/>
    </source>
</evidence>
<sequence>MLHDLLFGLSNDQALLAAVLLPFFGAVLLVLVGRWPNLRETVTLLTALCLFALTVSILGIHETGEVQKLVLFDVVPGVPLAFSVEPLGIIFGLVASGLWIITSLYAIGYMRGNNEKHQTRFYACFAIALGAAMGIAYADNLLTLFIFYEVLTLSTYPLVAHKETDEARRGARIYLGILLSTSIGLLLPAIIWTYAIAGTGDFALGGILDGKIDEALLPILVGLYMFGIGKAALVPIHPWLPNAMVAPTPVSALLHAVAVVKAGVFTVLKVTVYVFGVDFLAGTEASTWVMWVAAFSIVFAGIIAMTKDNLKARLAYSTVSQLSYVTLGAMLASGYGITAGALQIMMHATAKITLFMCAGAIYVATHKTELSEMDGLGRRMPWVYGAFTVGALAIIGIPPLGGDWVKLYLVMAATDSGEKYVIYPLILASLLSIGYLLPVVARGFFGNLGDRQEPAPQFNDALPREDRIKAHPLTVIAPVMTAALCLATIFMVEPLKHLIAPLLGGH</sequence>
<feature type="transmembrane region" description="Helical" evidence="3">
    <location>
        <begin position="14"/>
        <end position="35"/>
    </location>
</feature>
<organism evidence="5 6">
    <name type="scientific">Pyruvatibacter mobilis</name>
    <dbReference type="NCBI Taxonomy" id="1712261"/>
    <lineage>
        <taxon>Bacteria</taxon>
        <taxon>Pseudomonadati</taxon>
        <taxon>Pseudomonadota</taxon>
        <taxon>Alphaproteobacteria</taxon>
        <taxon>Hyphomicrobiales</taxon>
        <taxon>Parvibaculaceae</taxon>
        <taxon>Pyruvatibacter</taxon>
    </lineage>
</organism>
<keyword evidence="3" id="KW-0472">Membrane</keyword>
<gene>
    <name evidence="5" type="ORF">GTQ45_09105</name>
</gene>
<feature type="transmembrane region" description="Helical" evidence="3">
    <location>
        <begin position="344"/>
        <end position="363"/>
    </location>
</feature>
<dbReference type="AlphaFoldDB" id="A0A845QCJ8"/>
<feature type="transmembrane region" description="Helical" evidence="3">
    <location>
        <begin position="473"/>
        <end position="492"/>
    </location>
</feature>
<evidence type="ECO:0000259" key="4">
    <source>
        <dbReference type="Pfam" id="PF00361"/>
    </source>
</evidence>
<dbReference type="EMBL" id="WXYQ01000006">
    <property type="protein sequence ID" value="NBG95890.1"/>
    <property type="molecule type" value="Genomic_DNA"/>
</dbReference>
<dbReference type="InterPro" id="IPR001750">
    <property type="entry name" value="ND/Mrp_TM"/>
</dbReference>
<accession>A0A845QCJ8</accession>
<feature type="transmembrane region" description="Helical" evidence="3">
    <location>
        <begin position="173"/>
        <end position="195"/>
    </location>
</feature>
<dbReference type="PANTHER" id="PTHR43373">
    <property type="entry name" value="NA(+)/H(+) ANTIPORTER SUBUNIT"/>
    <property type="match status" value="1"/>
</dbReference>
<dbReference type="PANTHER" id="PTHR43373:SF1">
    <property type="entry name" value="NA(+)_H(+) ANTIPORTER SUBUNIT A"/>
    <property type="match status" value="1"/>
</dbReference>
<proteinExistence type="predicted"/>
<feature type="transmembrane region" description="Helical" evidence="3">
    <location>
        <begin position="42"/>
        <end position="60"/>
    </location>
</feature>
<keyword evidence="3" id="KW-1133">Transmembrane helix</keyword>
<feature type="transmembrane region" description="Helical" evidence="3">
    <location>
        <begin position="288"/>
        <end position="306"/>
    </location>
</feature>
<keyword evidence="6" id="KW-1185">Reference proteome</keyword>
<dbReference type="GO" id="GO:0016020">
    <property type="term" value="C:membrane"/>
    <property type="evidence" value="ECO:0007669"/>
    <property type="project" value="UniProtKB-SubCell"/>
</dbReference>
<dbReference type="PRINTS" id="PR01434">
    <property type="entry name" value="NADHDHGNASE5"/>
</dbReference>
<comment type="subcellular location">
    <subcellularLocation>
        <location evidence="1">Endomembrane system</location>
        <topology evidence="1">Multi-pass membrane protein</topology>
    </subcellularLocation>
    <subcellularLocation>
        <location evidence="2">Membrane</location>
        <topology evidence="2">Multi-pass membrane protein</topology>
    </subcellularLocation>
</comment>